<evidence type="ECO:0000313" key="12">
    <source>
        <dbReference type="EMBL" id="KAF9480469.1"/>
    </source>
</evidence>
<evidence type="ECO:0000256" key="11">
    <source>
        <dbReference type="SAM" id="MobiDB-lite"/>
    </source>
</evidence>
<dbReference type="InterPro" id="IPR013246">
    <property type="entry name" value="SAGA_su_Sgf11"/>
</dbReference>
<evidence type="ECO:0000256" key="4">
    <source>
        <dbReference type="ARBA" id="ARBA00022833"/>
    </source>
</evidence>
<dbReference type="GO" id="GO:0006325">
    <property type="term" value="P:chromatin organization"/>
    <property type="evidence" value="ECO:0007669"/>
    <property type="project" value="UniProtKB-KW"/>
</dbReference>
<dbReference type="GO" id="GO:0071819">
    <property type="term" value="C:DUBm complex"/>
    <property type="evidence" value="ECO:0007669"/>
    <property type="project" value="TreeGrafter"/>
</dbReference>
<evidence type="ECO:0000256" key="10">
    <source>
        <dbReference type="RuleBase" id="RU261113"/>
    </source>
</evidence>
<keyword evidence="2" id="KW-0479">Metal-binding</keyword>
<gene>
    <name evidence="12" type="ORF">BDN70DRAFT_905784</name>
</gene>
<dbReference type="EMBL" id="MU155194">
    <property type="protein sequence ID" value="KAF9480469.1"/>
    <property type="molecule type" value="Genomic_DNA"/>
</dbReference>
<feature type="region of interest" description="Disordered" evidence="11">
    <location>
        <begin position="122"/>
        <end position="341"/>
    </location>
</feature>
<feature type="compositionally biased region" description="Polar residues" evidence="11">
    <location>
        <begin position="221"/>
        <end position="236"/>
    </location>
</feature>
<feature type="compositionally biased region" description="Basic and acidic residues" evidence="11">
    <location>
        <begin position="320"/>
        <end position="330"/>
    </location>
</feature>
<dbReference type="GO" id="GO:0003713">
    <property type="term" value="F:transcription coactivator activity"/>
    <property type="evidence" value="ECO:0007669"/>
    <property type="project" value="TreeGrafter"/>
</dbReference>
<feature type="compositionally biased region" description="Low complexity" evidence="11">
    <location>
        <begin position="244"/>
        <end position="258"/>
    </location>
</feature>
<keyword evidence="4" id="KW-0862">Zinc</keyword>
<organism evidence="12 13">
    <name type="scientific">Pholiota conissans</name>
    <dbReference type="NCBI Taxonomy" id="109636"/>
    <lineage>
        <taxon>Eukaryota</taxon>
        <taxon>Fungi</taxon>
        <taxon>Dikarya</taxon>
        <taxon>Basidiomycota</taxon>
        <taxon>Agaricomycotina</taxon>
        <taxon>Agaricomycetes</taxon>
        <taxon>Agaricomycetidae</taxon>
        <taxon>Agaricales</taxon>
        <taxon>Agaricineae</taxon>
        <taxon>Strophariaceae</taxon>
        <taxon>Pholiota</taxon>
    </lineage>
</organism>
<dbReference type="GO" id="GO:0000124">
    <property type="term" value="C:SAGA complex"/>
    <property type="evidence" value="ECO:0007669"/>
    <property type="project" value="TreeGrafter"/>
</dbReference>
<dbReference type="InterPro" id="IPR051078">
    <property type="entry name" value="SGF11"/>
</dbReference>
<dbReference type="AlphaFoldDB" id="A0A9P5Z3I6"/>
<dbReference type="Proteomes" id="UP000807469">
    <property type="component" value="Unassembled WGS sequence"/>
</dbReference>
<evidence type="ECO:0000256" key="8">
    <source>
        <dbReference type="ARBA" id="ARBA00023163"/>
    </source>
</evidence>
<name>A0A9P5Z3I6_9AGAR</name>
<dbReference type="PANTHER" id="PTHR46367">
    <property type="entry name" value="ATAXIN-7-LIKE PROTEIN 3"/>
    <property type="match status" value="1"/>
</dbReference>
<evidence type="ECO:0000256" key="7">
    <source>
        <dbReference type="ARBA" id="ARBA00023159"/>
    </source>
</evidence>
<dbReference type="Gene3D" id="3.30.160.60">
    <property type="entry name" value="Classic Zinc Finger"/>
    <property type="match status" value="1"/>
</dbReference>
<keyword evidence="9" id="KW-0539">Nucleus</keyword>
<feature type="compositionally biased region" description="Basic and acidic residues" evidence="11">
    <location>
        <begin position="174"/>
        <end position="183"/>
    </location>
</feature>
<evidence type="ECO:0000256" key="6">
    <source>
        <dbReference type="ARBA" id="ARBA00023015"/>
    </source>
</evidence>
<evidence type="ECO:0000313" key="13">
    <source>
        <dbReference type="Proteomes" id="UP000807469"/>
    </source>
</evidence>
<evidence type="ECO:0000256" key="3">
    <source>
        <dbReference type="ARBA" id="ARBA00022771"/>
    </source>
</evidence>
<keyword evidence="8" id="KW-0804">Transcription</keyword>
<evidence type="ECO:0000256" key="2">
    <source>
        <dbReference type="ARBA" id="ARBA00022723"/>
    </source>
</evidence>
<comment type="subcellular location">
    <subcellularLocation>
        <location evidence="1 10">Nucleus</location>
    </subcellularLocation>
</comment>
<proteinExistence type="inferred from homology"/>
<feature type="region of interest" description="Disordered" evidence="11">
    <location>
        <begin position="55"/>
        <end position="92"/>
    </location>
</feature>
<keyword evidence="7 10" id="KW-0010">Activator</keyword>
<feature type="compositionally biased region" description="Basic residues" evidence="11">
    <location>
        <begin position="164"/>
        <end position="173"/>
    </location>
</feature>
<dbReference type="OrthoDB" id="21557at2759"/>
<evidence type="ECO:0000256" key="1">
    <source>
        <dbReference type="ARBA" id="ARBA00004123"/>
    </source>
</evidence>
<dbReference type="GO" id="GO:0008270">
    <property type="term" value="F:zinc ion binding"/>
    <property type="evidence" value="ECO:0007669"/>
    <property type="project" value="UniProtKB-KW"/>
</dbReference>
<keyword evidence="5" id="KW-0156">Chromatin regulator</keyword>
<feature type="compositionally biased region" description="Polar residues" evidence="11">
    <location>
        <begin position="331"/>
        <end position="341"/>
    </location>
</feature>
<keyword evidence="13" id="KW-1185">Reference proteome</keyword>
<evidence type="ECO:0000256" key="9">
    <source>
        <dbReference type="ARBA" id="ARBA00023242"/>
    </source>
</evidence>
<accession>A0A9P5Z3I6</accession>
<keyword evidence="3" id="KW-0863">Zinc-finger</keyword>
<dbReference type="GO" id="GO:0006357">
    <property type="term" value="P:regulation of transcription by RNA polymerase II"/>
    <property type="evidence" value="ECO:0007669"/>
    <property type="project" value="TreeGrafter"/>
</dbReference>
<feature type="compositionally biased region" description="Polar residues" evidence="11">
    <location>
        <begin position="270"/>
        <end position="279"/>
    </location>
</feature>
<comment type="similarity">
    <text evidence="10">Belongs to the SGF11 family.</text>
</comment>
<sequence length="341" mass="35582">MPKSERDETLGALTARVFAAMLEELVMDATLQSHHEVARGRAVCAVCKTRHETAASGHVASRAGTPSSAASAEVPLLKSHPNGTGTSTPTSQKDGNIILECVSCSRQIASNRYAPHLSSCMGLSTARRGAARTSTKIKAPSDPGRSVSPMSDAGQASDDMKANGKSKSKAKGKKPSDEGDFSLKRKRPDSPQISPNKKAKKGKPSGSPVSRVKADPDLSGLPTNSHFSPSTNSHSKVPSKLRDSSTASFLERSSSSRESSPEGGPFVATPASSFSSQSPARPLAAASKITAAVRGRPPATGTGPPKRHTPPNRPPPIHVPDYHIEIDHANETGSSTDTDSD</sequence>
<dbReference type="Pfam" id="PF08209">
    <property type="entry name" value="Sgf11"/>
    <property type="match status" value="1"/>
</dbReference>
<feature type="compositionally biased region" description="Polar residues" evidence="11">
    <location>
        <begin position="81"/>
        <end position="92"/>
    </location>
</feature>
<evidence type="ECO:0000256" key="5">
    <source>
        <dbReference type="ARBA" id="ARBA00022853"/>
    </source>
</evidence>
<comment type="caution">
    <text evidence="12">The sequence shown here is derived from an EMBL/GenBank/DDBJ whole genome shotgun (WGS) entry which is preliminary data.</text>
</comment>
<feature type="compositionally biased region" description="Low complexity" evidence="11">
    <location>
        <begin position="294"/>
        <end position="304"/>
    </location>
</feature>
<dbReference type="PANTHER" id="PTHR46367:SF1">
    <property type="entry name" value="ATAXIN-7-LIKE PROTEIN 3"/>
    <property type="match status" value="1"/>
</dbReference>
<keyword evidence="6" id="KW-0805">Transcription regulation</keyword>
<reference evidence="12" key="1">
    <citation type="submission" date="2020-11" db="EMBL/GenBank/DDBJ databases">
        <authorList>
            <consortium name="DOE Joint Genome Institute"/>
            <person name="Ahrendt S."/>
            <person name="Riley R."/>
            <person name="Andreopoulos W."/>
            <person name="Labutti K."/>
            <person name="Pangilinan J."/>
            <person name="Ruiz-Duenas F.J."/>
            <person name="Barrasa J.M."/>
            <person name="Sanchez-Garcia M."/>
            <person name="Camarero S."/>
            <person name="Miyauchi S."/>
            <person name="Serrano A."/>
            <person name="Linde D."/>
            <person name="Babiker R."/>
            <person name="Drula E."/>
            <person name="Ayuso-Fernandez I."/>
            <person name="Pacheco R."/>
            <person name="Padilla G."/>
            <person name="Ferreira P."/>
            <person name="Barriuso J."/>
            <person name="Kellner H."/>
            <person name="Castanera R."/>
            <person name="Alfaro M."/>
            <person name="Ramirez L."/>
            <person name="Pisabarro A.G."/>
            <person name="Kuo A."/>
            <person name="Tritt A."/>
            <person name="Lipzen A."/>
            <person name="He G."/>
            <person name="Yan M."/>
            <person name="Ng V."/>
            <person name="Cullen D."/>
            <person name="Martin F."/>
            <person name="Rosso M.-N."/>
            <person name="Henrissat B."/>
            <person name="Hibbett D."/>
            <person name="Martinez A.T."/>
            <person name="Grigoriev I.V."/>
        </authorList>
    </citation>
    <scope>NUCLEOTIDE SEQUENCE</scope>
    <source>
        <strain evidence="12">CIRM-BRFM 674</strain>
    </source>
</reference>
<protein>
    <recommendedName>
        <fullName evidence="10">SAGA-associated factor 11</fullName>
    </recommendedName>
</protein>